<reference evidence="2" key="1">
    <citation type="journal article" date="2015" name="MBio">
        <title>Genome-Resolved Metagenomic Analysis Reveals Roles for Candidate Phyla and Other Microbial Community Members in Biogeochemical Transformations in Oil Reservoirs.</title>
        <authorList>
            <person name="Hu P."/>
            <person name="Tom L."/>
            <person name="Singh A."/>
            <person name="Thomas B.C."/>
            <person name="Baker B.J."/>
            <person name="Piceno Y.M."/>
            <person name="Andersen G.L."/>
            <person name="Banfield J.F."/>
        </authorList>
    </citation>
    <scope>NUCLEOTIDE SEQUENCE [LARGE SCALE GENOMIC DNA]</scope>
</reference>
<name>A0A124FKE8_9THEO</name>
<evidence type="ECO:0000313" key="2">
    <source>
        <dbReference type="Proteomes" id="UP000053326"/>
    </source>
</evidence>
<organism evidence="1 2">
    <name type="scientific">Thermacetogenium phaeum</name>
    <dbReference type="NCBI Taxonomy" id="85874"/>
    <lineage>
        <taxon>Bacteria</taxon>
        <taxon>Bacillati</taxon>
        <taxon>Bacillota</taxon>
        <taxon>Clostridia</taxon>
        <taxon>Thermoanaerobacterales</taxon>
        <taxon>Thermoanaerobacteraceae</taxon>
        <taxon>Thermacetogenium</taxon>
    </lineage>
</organism>
<proteinExistence type="predicted"/>
<comment type="caution">
    <text evidence="1">The sequence shown here is derived from an EMBL/GenBank/DDBJ whole genome shotgun (WGS) entry which is preliminary data.</text>
</comment>
<protein>
    <submittedName>
        <fullName evidence="1">Uncharacterized protein</fullName>
    </submittedName>
</protein>
<dbReference type="Proteomes" id="UP000053326">
    <property type="component" value="Unassembled WGS sequence"/>
</dbReference>
<evidence type="ECO:0000313" key="1">
    <source>
        <dbReference type="EMBL" id="KUK37016.1"/>
    </source>
</evidence>
<dbReference type="OMA" id="MPRQVNT"/>
<dbReference type="EMBL" id="LGFO01000018">
    <property type="protein sequence ID" value="KUK37016.1"/>
    <property type="molecule type" value="Genomic_DNA"/>
</dbReference>
<sequence length="208" mass="24610">MPRQVNTTEMDEFCQLLFRTLDRLGGDLLPLFLSERPTAYEKYPRLLLGCIRYYDNVEAGFEEWKSKVLRDASDYRREQEFPELLALKKWLLDHRGLFEGRKDNLNHLKRSLYARAYEYLYPRRLLTGAYAEANRGNPDALEEDAIRANFRRVVQPHIAKLAQVYGEGERLQTIVTEAEEFLLANRQRYRWKLREMEAMETPEEAAGN</sequence>
<gene>
    <name evidence="1" type="ORF">XD66_0280</name>
</gene>
<dbReference type="AlphaFoldDB" id="A0A124FKE8"/>
<accession>A0A124FKE8</accession>